<dbReference type="InterPro" id="IPR056908">
    <property type="entry name" value="Gp80-like"/>
</dbReference>
<gene>
    <name evidence="1" type="ORF">HB778_30415</name>
</gene>
<dbReference type="EMBL" id="CP050296">
    <property type="protein sequence ID" value="QND60381.1"/>
    <property type="molecule type" value="Genomic_DNA"/>
</dbReference>
<organism evidence="1 2">
    <name type="scientific">Mesorhizobium huakuii</name>
    <dbReference type="NCBI Taxonomy" id="28104"/>
    <lineage>
        <taxon>Bacteria</taxon>
        <taxon>Pseudomonadati</taxon>
        <taxon>Pseudomonadota</taxon>
        <taxon>Alphaproteobacteria</taxon>
        <taxon>Hyphomicrobiales</taxon>
        <taxon>Phyllobacteriaceae</taxon>
        <taxon>Mesorhizobium</taxon>
    </lineage>
</organism>
<sequence>MSLGNTFENDLAKLIFNATPIANLADNAAASPLTVLEVALHTADPGEAGLQNTSEATYTGYARVPVARTAGGWTVTNNVVSPVANIDFPAGTAGAGTVTHFSVGTAHTSTGKLMVSGTVTPNIITGAGVTPRLNTATTITFD</sequence>
<dbReference type="Pfam" id="PF23140">
    <property type="entry name" value="Gp80"/>
    <property type="match status" value="1"/>
</dbReference>
<name>A0A7G6T0U9_9HYPH</name>
<evidence type="ECO:0000313" key="2">
    <source>
        <dbReference type="Proteomes" id="UP000515465"/>
    </source>
</evidence>
<dbReference type="RefSeq" id="WP_183459253.1">
    <property type="nucleotide sequence ID" value="NZ_CP050296.1"/>
</dbReference>
<evidence type="ECO:0000313" key="1">
    <source>
        <dbReference type="EMBL" id="QND60381.1"/>
    </source>
</evidence>
<protein>
    <submittedName>
        <fullName evidence="1">Uncharacterized protein</fullName>
    </submittedName>
</protein>
<proteinExistence type="predicted"/>
<dbReference type="AlphaFoldDB" id="A0A7G6T0U9"/>
<reference evidence="2" key="1">
    <citation type="journal article" date="2020" name="Mol. Plant Microbe">
        <title>Rhizobial microsymbionts of the narrowly endemic Oxytropis species growing in Kamchatka are characterized by significant genetic diversity and possess a set of genes that are associated with T3SS and T6SS secretion systems and can affect the development of symbiosis.</title>
        <authorList>
            <person name="Safronova V."/>
            <person name="Guro P."/>
            <person name="Sazanova A."/>
            <person name="Kuznetsova I."/>
            <person name="Belimov A."/>
            <person name="Yakubov V."/>
            <person name="Chirak E."/>
            <person name="Afonin A."/>
            <person name="Gogolev Y."/>
            <person name="Andronov E."/>
            <person name="Tikhonovich I."/>
        </authorList>
    </citation>
    <scope>NUCLEOTIDE SEQUENCE [LARGE SCALE GENOMIC DNA]</scope>
    <source>
        <strain evidence="2">583</strain>
    </source>
</reference>
<dbReference type="Proteomes" id="UP000515465">
    <property type="component" value="Chromosome"/>
</dbReference>
<accession>A0A7G6T0U9</accession>